<dbReference type="InterPro" id="IPR025733">
    <property type="entry name" value="PAPs_C"/>
</dbReference>
<feature type="domain" description="Purple acid phosphatase N-terminal" evidence="13">
    <location>
        <begin position="232"/>
        <end position="331"/>
    </location>
</feature>
<evidence type="ECO:0000259" key="11">
    <source>
        <dbReference type="Pfam" id="PF00149"/>
    </source>
</evidence>
<evidence type="ECO:0000256" key="3">
    <source>
        <dbReference type="ARBA" id="ARBA00004613"/>
    </source>
</evidence>
<evidence type="ECO:0000256" key="7">
    <source>
        <dbReference type="ARBA" id="ARBA00022729"/>
    </source>
</evidence>
<dbReference type="AlphaFoldDB" id="A0A8X8ZSQ8"/>
<feature type="domain" description="Calcineurin-like phosphoesterase" evidence="11">
    <location>
        <begin position="341"/>
        <end position="556"/>
    </location>
</feature>
<evidence type="ECO:0000256" key="4">
    <source>
        <dbReference type="ARBA" id="ARBA00008723"/>
    </source>
</evidence>
<feature type="chain" id="PRO_5036519113" description="Purple acid phosphatase" evidence="10">
    <location>
        <begin position="21"/>
        <end position="689"/>
    </location>
</feature>
<keyword evidence="6" id="KW-0964">Secreted</keyword>
<keyword evidence="9" id="KW-0325">Glycoprotein</keyword>
<dbReference type="SUPFAM" id="SSF56300">
    <property type="entry name" value="Metallo-dependent phosphatases"/>
    <property type="match status" value="1"/>
</dbReference>
<dbReference type="SUPFAM" id="SSF49363">
    <property type="entry name" value="Purple acid phosphatase, N-terminal domain"/>
    <property type="match status" value="1"/>
</dbReference>
<reference evidence="15" key="2">
    <citation type="submission" date="2020-08" db="EMBL/GenBank/DDBJ databases">
        <title>Plant Genome Project.</title>
        <authorList>
            <person name="Zhang R.-G."/>
        </authorList>
    </citation>
    <scope>NUCLEOTIDE SEQUENCE</scope>
    <source>
        <strain evidence="15">Huo1</strain>
        <tissue evidence="15">Leaf</tissue>
    </source>
</reference>
<feature type="signal peptide" evidence="10">
    <location>
        <begin position="1"/>
        <end position="20"/>
    </location>
</feature>
<dbReference type="InterPro" id="IPR040974">
    <property type="entry name" value="Fn3_PAP"/>
</dbReference>
<comment type="subcellular location">
    <subcellularLocation>
        <location evidence="3">Secreted</location>
    </subcellularLocation>
</comment>
<evidence type="ECO:0000256" key="6">
    <source>
        <dbReference type="ARBA" id="ARBA00022525"/>
    </source>
</evidence>
<dbReference type="EMBL" id="PNBA02000008">
    <property type="protein sequence ID" value="KAG6415528.1"/>
    <property type="molecule type" value="Genomic_DNA"/>
</dbReference>
<dbReference type="GO" id="GO:0005576">
    <property type="term" value="C:extracellular region"/>
    <property type="evidence" value="ECO:0007669"/>
    <property type="project" value="UniProtKB-SubCell"/>
</dbReference>
<keyword evidence="7 10" id="KW-0732">Signal</keyword>
<gene>
    <name evidence="15" type="ORF">SASPL_122940</name>
</gene>
<comment type="subunit">
    <text evidence="5">Homodimer.</text>
</comment>
<reference evidence="15" key="1">
    <citation type="submission" date="2018-01" db="EMBL/GenBank/DDBJ databases">
        <authorList>
            <person name="Mao J.F."/>
        </authorList>
    </citation>
    <scope>NUCLEOTIDE SEQUENCE</scope>
    <source>
        <strain evidence="15">Huo1</strain>
        <tissue evidence="15">Leaf</tissue>
    </source>
</reference>
<protein>
    <recommendedName>
        <fullName evidence="10">Purple acid phosphatase</fullName>
        <ecNumber evidence="10">3.1.3.2</ecNumber>
    </recommendedName>
</protein>
<comment type="caution">
    <text evidence="15">The sequence shown here is derived from an EMBL/GenBank/DDBJ whole genome shotgun (WGS) entry which is preliminary data.</text>
</comment>
<dbReference type="Proteomes" id="UP000298416">
    <property type="component" value="Unassembled WGS sequence"/>
</dbReference>
<dbReference type="EC" id="3.1.3.2" evidence="10"/>
<dbReference type="PANTHER" id="PTHR45778:SF3">
    <property type="entry name" value="PURPLE ACID PHOSPHATASE"/>
    <property type="match status" value="1"/>
</dbReference>
<feature type="domain" description="Purple acid phosphatase Fn3-like" evidence="14">
    <location>
        <begin position="70"/>
        <end position="225"/>
    </location>
</feature>
<dbReference type="Pfam" id="PF17808">
    <property type="entry name" value="fn3_PAP"/>
    <property type="match status" value="1"/>
</dbReference>
<feature type="domain" description="Purple acid phosphatase C-terminal" evidence="12">
    <location>
        <begin position="588"/>
        <end position="635"/>
    </location>
</feature>
<dbReference type="InterPro" id="IPR008963">
    <property type="entry name" value="Purple_acid_Pase-like_N"/>
</dbReference>
<dbReference type="Gene3D" id="3.60.21.10">
    <property type="match status" value="1"/>
</dbReference>
<evidence type="ECO:0000313" key="16">
    <source>
        <dbReference type="Proteomes" id="UP000298416"/>
    </source>
</evidence>
<organism evidence="15">
    <name type="scientific">Salvia splendens</name>
    <name type="common">Scarlet sage</name>
    <dbReference type="NCBI Taxonomy" id="180675"/>
    <lineage>
        <taxon>Eukaryota</taxon>
        <taxon>Viridiplantae</taxon>
        <taxon>Streptophyta</taxon>
        <taxon>Embryophyta</taxon>
        <taxon>Tracheophyta</taxon>
        <taxon>Spermatophyta</taxon>
        <taxon>Magnoliopsida</taxon>
        <taxon>eudicotyledons</taxon>
        <taxon>Gunneridae</taxon>
        <taxon>Pentapetalae</taxon>
        <taxon>asterids</taxon>
        <taxon>lamiids</taxon>
        <taxon>Lamiales</taxon>
        <taxon>Lamiaceae</taxon>
        <taxon>Nepetoideae</taxon>
        <taxon>Mentheae</taxon>
        <taxon>Salviinae</taxon>
        <taxon>Salvia</taxon>
        <taxon>Salvia subgen. Calosphace</taxon>
        <taxon>core Calosphace</taxon>
    </lineage>
</organism>
<dbReference type="InterPro" id="IPR029052">
    <property type="entry name" value="Metallo-depent_PP-like"/>
</dbReference>
<evidence type="ECO:0000256" key="8">
    <source>
        <dbReference type="ARBA" id="ARBA00022833"/>
    </source>
</evidence>
<evidence type="ECO:0000256" key="1">
    <source>
        <dbReference type="ARBA" id="ARBA00001947"/>
    </source>
</evidence>
<dbReference type="GO" id="GO:0046872">
    <property type="term" value="F:metal ion binding"/>
    <property type="evidence" value="ECO:0007669"/>
    <property type="project" value="InterPro"/>
</dbReference>
<evidence type="ECO:0000259" key="13">
    <source>
        <dbReference type="Pfam" id="PF16656"/>
    </source>
</evidence>
<evidence type="ECO:0000256" key="10">
    <source>
        <dbReference type="RuleBase" id="RU361203"/>
    </source>
</evidence>
<evidence type="ECO:0000313" key="15">
    <source>
        <dbReference type="EMBL" id="KAG6415528.1"/>
    </source>
</evidence>
<dbReference type="InterPro" id="IPR041792">
    <property type="entry name" value="MPP_PAP"/>
</dbReference>
<accession>A0A8X8ZSQ8</accession>
<evidence type="ECO:0000259" key="12">
    <source>
        <dbReference type="Pfam" id="PF14008"/>
    </source>
</evidence>
<dbReference type="InterPro" id="IPR004843">
    <property type="entry name" value="Calcineurin-like_PHP"/>
</dbReference>
<dbReference type="InterPro" id="IPR015914">
    <property type="entry name" value="PAPs_N"/>
</dbReference>
<comment type="similarity">
    <text evidence="4 10">Belongs to the metallophosphoesterase superfamily. Purple acid phosphatase family.</text>
</comment>
<keyword evidence="16" id="KW-1185">Reference proteome</keyword>
<sequence>MRSQLVVTILIVIFSINTDASSLPERLLRSTAELRNHTKISEFRLVNRMQLAKCFHPNPYLKISVTSNPTLSDEEYVTVNITGVWPPSITDWVAMISPSHTEYVLDHRYAPNFDLVTYLVFGCSVKTCFRIAALMYQQTGDLTSLPLLCHYPVKAQYVSNDPEYLKCSKSDCEVSIDGKCTVKTCGATLSFHVINIRTDIEFVMFTGGFKTPCMLSRSDQIKFANPNQPLYAHVASVDSTATSMRLTWVSGDRSPQQVQYGDAQTAHSSVSTFSQDDMCTSWLESPAVDFGWHDPGFIHSAIMTGLRPSTNYSYKYGSDSVGWSDEMKLRTPPASGSDELKFLAYGDMGKAPLDSSVEHYTQPGSVSVIKAMEEEVSSGGRVDSIFHIGDISYATGFMAEWDFFLHLISPLASQLPYMTAIGNHERDYIDSGSVYVTPDSGGECGVAYETYFPMPTAGKDKPWYSIEQGPVHFTVISTEHNWTQNSEQYEWMNKDMGAVNRTTTPWLIFTGHRPMYSSSPRIPILPSVDNQFVEAVEPLLLANKVDLVLFGHIHNYERTCAVYNKECRGMPTKDSNGVDTYQNSNYTAPVHAVIGIAGFELDSFTQNDNSWSLVRISKYGYLRVHATKSELHAEIQEMWMIVSESLNAWQIDVPNDVAAALRRGLLRPRSLDESGALLDETLEVALALR</sequence>
<name>A0A8X8ZSQ8_SALSN</name>
<evidence type="ECO:0000259" key="14">
    <source>
        <dbReference type="Pfam" id="PF17808"/>
    </source>
</evidence>
<dbReference type="Pfam" id="PF14008">
    <property type="entry name" value="Metallophos_C"/>
    <property type="match status" value="1"/>
</dbReference>
<dbReference type="GO" id="GO:0003993">
    <property type="term" value="F:acid phosphatase activity"/>
    <property type="evidence" value="ECO:0007669"/>
    <property type="project" value="UniProtKB-EC"/>
</dbReference>
<dbReference type="Pfam" id="PF16656">
    <property type="entry name" value="Pur_ac_phosph_N"/>
    <property type="match status" value="1"/>
</dbReference>
<dbReference type="CDD" id="cd00839">
    <property type="entry name" value="MPP_PAPs"/>
    <property type="match status" value="1"/>
</dbReference>
<dbReference type="Pfam" id="PF00149">
    <property type="entry name" value="Metallophos"/>
    <property type="match status" value="1"/>
</dbReference>
<dbReference type="PANTHER" id="PTHR45778">
    <property type="entry name" value="PURPLE ACID PHOSPHATASE-RELATED"/>
    <property type="match status" value="1"/>
</dbReference>
<evidence type="ECO:0000256" key="9">
    <source>
        <dbReference type="ARBA" id="ARBA00023180"/>
    </source>
</evidence>
<comment type="cofactor">
    <cofactor evidence="1">
        <name>Zn(2+)</name>
        <dbReference type="ChEBI" id="CHEBI:29105"/>
    </cofactor>
</comment>
<keyword evidence="10" id="KW-0378">Hydrolase</keyword>
<proteinExistence type="inferred from homology"/>
<evidence type="ECO:0000256" key="5">
    <source>
        <dbReference type="ARBA" id="ARBA00011738"/>
    </source>
</evidence>
<keyword evidence="8" id="KW-0862">Zinc</keyword>
<comment type="catalytic activity">
    <reaction evidence="10">
        <text>a phosphate monoester + H2O = an alcohol + phosphate</text>
        <dbReference type="Rhea" id="RHEA:15017"/>
        <dbReference type="ChEBI" id="CHEBI:15377"/>
        <dbReference type="ChEBI" id="CHEBI:30879"/>
        <dbReference type="ChEBI" id="CHEBI:43474"/>
        <dbReference type="ChEBI" id="CHEBI:67140"/>
        <dbReference type="EC" id="3.1.3.2"/>
    </reaction>
</comment>
<evidence type="ECO:0000256" key="2">
    <source>
        <dbReference type="ARBA" id="ARBA00001962"/>
    </source>
</evidence>
<comment type="cofactor">
    <cofactor evidence="2">
        <name>Fe cation</name>
        <dbReference type="ChEBI" id="CHEBI:24875"/>
    </cofactor>
</comment>
<dbReference type="Gene3D" id="2.60.40.380">
    <property type="entry name" value="Purple acid phosphatase-like, N-terminal"/>
    <property type="match status" value="1"/>
</dbReference>